<dbReference type="EMBL" id="ANOG01000249">
    <property type="protein sequence ID" value="EMI21422.1"/>
    <property type="molecule type" value="Genomic_DNA"/>
</dbReference>
<dbReference type="Gene3D" id="3.40.50.1820">
    <property type="entry name" value="alpha/beta hydrolase"/>
    <property type="match status" value="1"/>
</dbReference>
<dbReference type="AlphaFoldDB" id="M5S191"/>
<dbReference type="RefSeq" id="WP_008693795.1">
    <property type="nucleotide sequence ID" value="NZ_ANOG01000249.1"/>
</dbReference>
<dbReference type="InterPro" id="IPR029058">
    <property type="entry name" value="AB_hydrolase_fold"/>
</dbReference>
<organism evidence="1 2">
    <name type="scientific">Rhodopirellula maiorica SM1</name>
    <dbReference type="NCBI Taxonomy" id="1265738"/>
    <lineage>
        <taxon>Bacteria</taxon>
        <taxon>Pseudomonadati</taxon>
        <taxon>Planctomycetota</taxon>
        <taxon>Planctomycetia</taxon>
        <taxon>Pirellulales</taxon>
        <taxon>Pirellulaceae</taxon>
        <taxon>Novipirellula</taxon>
    </lineage>
</organism>
<accession>M5S191</accession>
<sequence length="331" mass="37379">MAAPPSFDDPNPQHYKFSTRASEIDSRVKAHPEINFLIETDKGKPADTQYASVDTRVAPRGELVIWLMGPNSGLFDRLNSYGLHAMQVHYANKWFGVCCQEKPVSEHCRGNIRLEAATGEDFSDEVDIPKPDGMMQRAYQYVKYLAQKHPQGKWEQFLSDDGKDLRWDKVIVSGASHGSTTAARFAKHVKVARVVALCGPRDQYQSWQALPSATPENRYFGFSHVLDGGWTADHYCRSWELLGMHKFGPIVNVDKVKFPYQNTRRLITDFDVNGNASVAHSSVQPGSRAYKSKATGEFMHEDVWRYLYTHPVDVVGESTPMDSSCNKEQTQ</sequence>
<evidence type="ECO:0000313" key="2">
    <source>
        <dbReference type="Proteomes" id="UP000011991"/>
    </source>
</evidence>
<dbReference type="InterPro" id="IPR058180">
    <property type="entry name" value="BPSS1187-like"/>
</dbReference>
<dbReference type="PATRIC" id="fig|1265738.3.peg.1655"/>
<gene>
    <name evidence="1" type="ORF">RMSM_01664</name>
</gene>
<proteinExistence type="predicted"/>
<dbReference type="SUPFAM" id="SSF53474">
    <property type="entry name" value="alpha/beta-Hydrolases"/>
    <property type="match status" value="1"/>
</dbReference>
<reference evidence="1 2" key="1">
    <citation type="journal article" date="2013" name="Mar. Genomics">
        <title>Expression of sulfatases in Rhodopirellula baltica and the diversity of sulfatases in the genus Rhodopirellula.</title>
        <authorList>
            <person name="Wegner C.E."/>
            <person name="Richter-Heitmann T."/>
            <person name="Klindworth A."/>
            <person name="Klockow C."/>
            <person name="Richter M."/>
            <person name="Achstetter T."/>
            <person name="Glockner F.O."/>
            <person name="Harder J."/>
        </authorList>
    </citation>
    <scope>NUCLEOTIDE SEQUENCE [LARGE SCALE GENOMIC DNA]</scope>
    <source>
        <strain evidence="1 2">SM1</strain>
    </source>
</reference>
<comment type="caution">
    <text evidence="1">The sequence shown here is derived from an EMBL/GenBank/DDBJ whole genome shotgun (WGS) entry which is preliminary data.</text>
</comment>
<dbReference type="Proteomes" id="UP000011991">
    <property type="component" value="Unassembled WGS sequence"/>
</dbReference>
<keyword evidence="2" id="KW-1185">Reference proteome</keyword>
<name>M5S191_9BACT</name>
<dbReference type="NCBIfam" id="NF047580">
    <property type="entry name" value="BPSS1187_fam"/>
    <property type="match status" value="1"/>
</dbReference>
<evidence type="ECO:0000313" key="1">
    <source>
        <dbReference type="EMBL" id="EMI21422.1"/>
    </source>
</evidence>
<protein>
    <submittedName>
        <fullName evidence="1">Uncharacterized protein</fullName>
    </submittedName>
</protein>